<dbReference type="HOGENOM" id="CLU_090389_10_0_0"/>
<sequence>MVVTCPKCGAKNRLGTPPPGQVPVCGACKAPLPWVVEADERGFAQEVAGAPLVLVDFWAPWCGPCRMVAPVLEALAQEYAGRLKVVKVNVDEHPGLAARYGVRSVPTLVLFRRGAPVATWVGASPKRVLEERLRPYLEGR</sequence>
<dbReference type="PANTHER" id="PTHR45663:SF11">
    <property type="entry name" value="GEO12009P1"/>
    <property type="match status" value="1"/>
</dbReference>
<dbReference type="PROSITE" id="PS00194">
    <property type="entry name" value="THIOREDOXIN_1"/>
    <property type="match status" value="1"/>
</dbReference>
<dbReference type="PROSITE" id="PS51352">
    <property type="entry name" value="THIOREDOXIN_2"/>
    <property type="match status" value="1"/>
</dbReference>
<keyword evidence="2" id="KW-0813">Transport</keyword>
<dbReference type="InterPro" id="IPR013766">
    <property type="entry name" value="Thioredoxin_domain"/>
</dbReference>
<keyword evidence="3" id="KW-0249">Electron transport</keyword>
<dbReference type="InterPro" id="IPR036249">
    <property type="entry name" value="Thioredoxin-like_sf"/>
</dbReference>
<dbReference type="FunFam" id="3.40.30.10:FF:000001">
    <property type="entry name" value="Thioredoxin"/>
    <property type="match status" value="1"/>
</dbReference>
<name>H9ZQ61_THETH</name>
<evidence type="ECO:0000259" key="7">
    <source>
        <dbReference type="PROSITE" id="PS51352"/>
    </source>
</evidence>
<evidence type="ECO:0000256" key="4">
    <source>
        <dbReference type="ARBA" id="ARBA00023157"/>
    </source>
</evidence>
<proteinExistence type="inferred from homology"/>
<accession>H9ZQ61</accession>
<dbReference type="InterPro" id="IPR005746">
    <property type="entry name" value="Thioredoxin"/>
</dbReference>
<dbReference type="PANTHER" id="PTHR45663">
    <property type="entry name" value="GEO12009P1"/>
    <property type="match status" value="1"/>
</dbReference>
<dbReference type="CDD" id="cd02947">
    <property type="entry name" value="TRX_family"/>
    <property type="match status" value="1"/>
</dbReference>
<feature type="domain" description="Thioredoxin" evidence="7">
    <location>
        <begin position="16"/>
        <end position="138"/>
    </location>
</feature>
<dbReference type="Gene3D" id="2.30.30.380">
    <property type="entry name" value="Zn-finger domain of Sec23/24"/>
    <property type="match status" value="1"/>
</dbReference>
<dbReference type="PRINTS" id="PR00421">
    <property type="entry name" value="THIOREDOXIN"/>
</dbReference>
<evidence type="ECO:0000256" key="6">
    <source>
        <dbReference type="NCBIfam" id="TIGR01068"/>
    </source>
</evidence>
<dbReference type="SUPFAM" id="SSF52833">
    <property type="entry name" value="Thioredoxin-like"/>
    <property type="match status" value="1"/>
</dbReference>
<dbReference type="Proteomes" id="UP000007388">
    <property type="component" value="Chromosome"/>
</dbReference>
<evidence type="ECO:0000256" key="5">
    <source>
        <dbReference type="ARBA" id="ARBA00023284"/>
    </source>
</evidence>
<protein>
    <recommendedName>
        <fullName evidence="6">Thioredoxin</fullName>
    </recommendedName>
</protein>
<evidence type="ECO:0000256" key="2">
    <source>
        <dbReference type="ARBA" id="ARBA00022448"/>
    </source>
</evidence>
<keyword evidence="4" id="KW-1015">Disulfide bond</keyword>
<dbReference type="KEGG" id="ttl:TtJL18_0565"/>
<dbReference type="NCBIfam" id="TIGR01068">
    <property type="entry name" value="thioredoxin"/>
    <property type="match status" value="1"/>
</dbReference>
<evidence type="ECO:0000313" key="8">
    <source>
        <dbReference type="EMBL" id="AFH38471.1"/>
    </source>
</evidence>
<dbReference type="Gene3D" id="3.40.30.10">
    <property type="entry name" value="Glutaredoxin"/>
    <property type="match status" value="1"/>
</dbReference>
<dbReference type="GO" id="GO:0005829">
    <property type="term" value="C:cytosol"/>
    <property type="evidence" value="ECO:0007669"/>
    <property type="project" value="TreeGrafter"/>
</dbReference>
<reference evidence="8 9" key="1">
    <citation type="journal article" date="2013" name="Genome Announc.">
        <title>Whole Genome Sequencing of Thermus oshimai JL-2 and Thermus thermophilus JL-18, Incomplete Denitrifiers from the United States Great Basin.</title>
        <authorList>
            <person name="Murugapiran S.K."/>
            <person name="Huntemann M."/>
            <person name="Wei C.L."/>
            <person name="Han J."/>
            <person name="Detter J.C."/>
            <person name="Han C.S."/>
            <person name="Erkkila T.H."/>
            <person name="Teshima H."/>
            <person name="Chen A."/>
            <person name="Kyrpides N."/>
            <person name="Mavrommatis K."/>
            <person name="Markowitz V."/>
            <person name="Szeto E."/>
            <person name="Ivanova N."/>
            <person name="Pagani I."/>
            <person name="Lam J."/>
            <person name="McDonald A.I."/>
            <person name="Dodsworth J.A."/>
            <person name="Pati A."/>
            <person name="Goodwin L."/>
            <person name="Peters L."/>
            <person name="Pitluck S."/>
            <person name="Woyke T."/>
            <person name="Hedlund B.P."/>
        </authorList>
    </citation>
    <scope>NUCLEOTIDE SEQUENCE [LARGE SCALE GENOMIC DNA]</scope>
    <source>
        <strain evidence="8 9">JL-18</strain>
    </source>
</reference>
<dbReference type="PATRIC" id="fig|798128.4.peg.548"/>
<keyword evidence="5" id="KW-0676">Redox-active center</keyword>
<evidence type="ECO:0000313" key="9">
    <source>
        <dbReference type="Proteomes" id="UP000007388"/>
    </source>
</evidence>
<evidence type="ECO:0000256" key="1">
    <source>
        <dbReference type="ARBA" id="ARBA00008987"/>
    </source>
</evidence>
<gene>
    <name evidence="8" type="ORF">TtJL18_0565</name>
</gene>
<dbReference type="GO" id="GO:0045454">
    <property type="term" value="P:cell redox homeostasis"/>
    <property type="evidence" value="ECO:0007669"/>
    <property type="project" value="TreeGrafter"/>
</dbReference>
<organism evidence="8 9">
    <name type="scientific">Thermus thermophilus JL-18</name>
    <dbReference type="NCBI Taxonomy" id="798128"/>
    <lineage>
        <taxon>Bacteria</taxon>
        <taxon>Thermotogati</taxon>
        <taxon>Deinococcota</taxon>
        <taxon>Deinococci</taxon>
        <taxon>Thermales</taxon>
        <taxon>Thermaceae</taxon>
        <taxon>Thermus</taxon>
    </lineage>
</organism>
<evidence type="ECO:0000256" key="3">
    <source>
        <dbReference type="ARBA" id="ARBA00022982"/>
    </source>
</evidence>
<dbReference type="STRING" id="798128.TtJL18_0565"/>
<dbReference type="EMBL" id="CP003252">
    <property type="protein sequence ID" value="AFH38471.1"/>
    <property type="molecule type" value="Genomic_DNA"/>
</dbReference>
<dbReference type="InterPro" id="IPR017937">
    <property type="entry name" value="Thioredoxin_CS"/>
</dbReference>
<dbReference type="AlphaFoldDB" id="H9ZQ61"/>
<comment type="similarity">
    <text evidence="1">Belongs to the thioredoxin family.</text>
</comment>
<dbReference type="Pfam" id="PF00085">
    <property type="entry name" value="Thioredoxin"/>
    <property type="match status" value="1"/>
</dbReference>
<dbReference type="RefSeq" id="WP_014629216.1">
    <property type="nucleotide sequence ID" value="NC_017587.1"/>
</dbReference>
<dbReference type="GO" id="GO:0015035">
    <property type="term" value="F:protein-disulfide reductase activity"/>
    <property type="evidence" value="ECO:0007669"/>
    <property type="project" value="UniProtKB-UniRule"/>
</dbReference>